<dbReference type="Proteomes" id="UP000485058">
    <property type="component" value="Unassembled WGS sequence"/>
</dbReference>
<organism evidence="1 2">
    <name type="scientific">Haematococcus lacustris</name>
    <name type="common">Green alga</name>
    <name type="synonym">Haematococcus pluvialis</name>
    <dbReference type="NCBI Taxonomy" id="44745"/>
    <lineage>
        <taxon>Eukaryota</taxon>
        <taxon>Viridiplantae</taxon>
        <taxon>Chlorophyta</taxon>
        <taxon>core chlorophytes</taxon>
        <taxon>Chlorophyceae</taxon>
        <taxon>CS clade</taxon>
        <taxon>Chlamydomonadales</taxon>
        <taxon>Haematococcaceae</taxon>
        <taxon>Haematococcus</taxon>
    </lineage>
</organism>
<protein>
    <submittedName>
        <fullName evidence="1">Dioxygenase</fullName>
    </submittedName>
</protein>
<dbReference type="SUPFAM" id="SSF53213">
    <property type="entry name" value="LigB-like"/>
    <property type="match status" value="1"/>
</dbReference>
<sequence length="51" mass="5369">CTTLTGQERNNALAHWAQAPGALLAHPREEHLMPLLVAAGAAGENPGREVQ</sequence>
<feature type="non-terminal residue" evidence="1">
    <location>
        <position position="51"/>
    </location>
</feature>
<proteinExistence type="predicted"/>
<evidence type="ECO:0000313" key="1">
    <source>
        <dbReference type="EMBL" id="GFH33719.1"/>
    </source>
</evidence>
<accession>A0A6A0ALD5</accession>
<gene>
    <name evidence="1" type="ORF">HaLaN_33129</name>
</gene>
<feature type="non-terminal residue" evidence="1">
    <location>
        <position position="1"/>
    </location>
</feature>
<dbReference type="Gene3D" id="3.40.830.10">
    <property type="entry name" value="LigB-like"/>
    <property type="match status" value="1"/>
</dbReference>
<keyword evidence="1" id="KW-0560">Oxidoreductase</keyword>
<comment type="caution">
    <text evidence="1">The sequence shown here is derived from an EMBL/GenBank/DDBJ whole genome shotgun (WGS) entry which is preliminary data.</text>
</comment>
<dbReference type="GO" id="GO:0051213">
    <property type="term" value="F:dioxygenase activity"/>
    <property type="evidence" value="ECO:0007669"/>
    <property type="project" value="UniProtKB-KW"/>
</dbReference>
<keyword evidence="2" id="KW-1185">Reference proteome</keyword>
<evidence type="ECO:0000313" key="2">
    <source>
        <dbReference type="Proteomes" id="UP000485058"/>
    </source>
</evidence>
<reference evidence="1 2" key="1">
    <citation type="submission" date="2020-02" db="EMBL/GenBank/DDBJ databases">
        <title>Draft genome sequence of Haematococcus lacustris strain NIES-144.</title>
        <authorList>
            <person name="Morimoto D."/>
            <person name="Nakagawa S."/>
            <person name="Yoshida T."/>
            <person name="Sawayama S."/>
        </authorList>
    </citation>
    <scope>NUCLEOTIDE SEQUENCE [LARGE SCALE GENOMIC DNA]</scope>
    <source>
        <strain evidence="1 2">NIES-144</strain>
    </source>
</reference>
<dbReference type="AlphaFoldDB" id="A0A6A0ALD5"/>
<name>A0A6A0ALD5_HAELA</name>
<dbReference type="EMBL" id="BLLF01009423">
    <property type="protein sequence ID" value="GFH33719.1"/>
    <property type="molecule type" value="Genomic_DNA"/>
</dbReference>
<keyword evidence="1" id="KW-0223">Dioxygenase</keyword>